<accession>D8LUV6</accession>
<evidence type="ECO:0000256" key="3">
    <source>
        <dbReference type="ARBA" id="ARBA00022692"/>
    </source>
</evidence>
<dbReference type="InterPro" id="IPR050352">
    <property type="entry name" value="ABCG_transporters"/>
</dbReference>
<keyword evidence="5" id="KW-0472">Membrane</keyword>
<keyword evidence="7" id="KW-1185">Reference proteome</keyword>
<evidence type="ECO:0000256" key="2">
    <source>
        <dbReference type="ARBA" id="ARBA00022448"/>
    </source>
</evidence>
<dbReference type="InterPro" id="IPR027417">
    <property type="entry name" value="P-loop_NTPase"/>
</dbReference>
<dbReference type="OrthoDB" id="66620at2759"/>
<protein>
    <recommendedName>
        <fullName evidence="8">ABC transporter domain-containing protein</fullName>
    </recommendedName>
</protein>
<dbReference type="SUPFAM" id="SSF52540">
    <property type="entry name" value="P-loop containing nucleoside triphosphate hydrolases"/>
    <property type="match status" value="1"/>
</dbReference>
<dbReference type="Gene3D" id="3.40.50.300">
    <property type="entry name" value="P-loop containing nucleotide triphosphate hydrolases"/>
    <property type="match status" value="1"/>
</dbReference>
<keyword evidence="2" id="KW-0813">Transport</keyword>
<dbReference type="PANTHER" id="PTHR48041">
    <property type="entry name" value="ABC TRANSPORTER G FAMILY MEMBER 28"/>
    <property type="match status" value="1"/>
</dbReference>
<keyword evidence="3" id="KW-0812">Transmembrane</keyword>
<evidence type="ECO:0000313" key="6">
    <source>
        <dbReference type="EMBL" id="CBK19595.2"/>
    </source>
</evidence>
<proteinExistence type="predicted"/>
<dbReference type="GO" id="GO:0042626">
    <property type="term" value="F:ATPase-coupled transmembrane transporter activity"/>
    <property type="evidence" value="ECO:0007669"/>
    <property type="project" value="TreeGrafter"/>
</dbReference>
<reference evidence="6" key="1">
    <citation type="submission" date="2010-02" db="EMBL/GenBank/DDBJ databases">
        <title>Sequencing and annotation of the Blastocystis hominis genome.</title>
        <authorList>
            <person name="Wincker P."/>
        </authorList>
    </citation>
    <scope>NUCLEOTIDE SEQUENCE</scope>
    <source>
        <strain evidence="6">Singapore isolate B</strain>
    </source>
</reference>
<comment type="subcellular location">
    <subcellularLocation>
        <location evidence="1">Membrane</location>
        <topology evidence="1">Multi-pass membrane protein</topology>
    </subcellularLocation>
</comment>
<evidence type="ECO:0000256" key="1">
    <source>
        <dbReference type="ARBA" id="ARBA00004141"/>
    </source>
</evidence>
<sequence>MCHTGVEATSFLGNDYLTVKSKISTLLRVDGIWRPSSFHHVPEFNYGVIVHGLFPSLFISYGICSFSMQRKLFASYSSPLICPTDGPDYNATDPGTGKYPFSNNALEKANVSRETFSAERIRNIPSVSRAFASTERRAKTATSVPRIPTASILSVSIKCIHPASSSPRHAAQTLPKCSFLCPNLRSISPSRRASSPATAPKAYCRRLHVAAAYDPQSPVILECFSDDCIILSPVECSLYFPTLNSCIQCPTVSCLVPQLAKPSPFGHLFDFLETPLVIGCDGSHCIWQQQDVFSQELECVAGSVDDVHYLRSDRDYYHIRYLYERNKLWTVVIVVATPNKAVSTTPVMREVQKTMSYARMSTHLLTPLMEIDEDPHTSFLNSYSAPQPNARNESLFDHRNTFVIVNSRIGAVNNTKGLYAVVGPMGTRSRHLLMALCGLCDPGNKVSGTFYMNGTLLSLDELLRKTSYVSGADDMCPELTVREVIENAFKLSQPPWVSSLETSGKVDSLLADVRLVKYQHTQLKFLRKDQIMILRISIEVLTKSSVIILDDPFNSFTPSMTMNVLSYLKKAQKSGVILLLAFRQPRSMVLKFIQNVILIGSQANIIYNGPISRVDSYFSQFGLTTRHGNSDSDYLLDIVIFPMDRDSLGESSRRYSNGENDLCVPK</sequence>
<dbReference type="PANTHER" id="PTHR48041:SF139">
    <property type="entry name" value="PROTEIN SCARLET"/>
    <property type="match status" value="1"/>
</dbReference>
<evidence type="ECO:0000256" key="5">
    <source>
        <dbReference type="ARBA" id="ARBA00023136"/>
    </source>
</evidence>
<dbReference type="EMBL" id="FN668638">
    <property type="protein sequence ID" value="CBK19595.2"/>
    <property type="molecule type" value="Genomic_DNA"/>
</dbReference>
<evidence type="ECO:0000256" key="4">
    <source>
        <dbReference type="ARBA" id="ARBA00022989"/>
    </source>
</evidence>
<dbReference type="AlphaFoldDB" id="D8LUV6"/>
<dbReference type="Proteomes" id="UP000008312">
    <property type="component" value="Unassembled WGS sequence"/>
</dbReference>
<name>D8LUV6_BLAHO</name>
<gene>
    <name evidence="6" type="ORF">GSBLH_T00006012001</name>
</gene>
<dbReference type="GO" id="GO:0016020">
    <property type="term" value="C:membrane"/>
    <property type="evidence" value="ECO:0007669"/>
    <property type="project" value="UniProtKB-SubCell"/>
</dbReference>
<dbReference type="GeneID" id="24922137"/>
<keyword evidence="4" id="KW-1133">Transmembrane helix</keyword>
<evidence type="ECO:0008006" key="8">
    <source>
        <dbReference type="Google" id="ProtNLM"/>
    </source>
</evidence>
<evidence type="ECO:0000313" key="7">
    <source>
        <dbReference type="Proteomes" id="UP000008312"/>
    </source>
</evidence>
<dbReference type="RefSeq" id="XP_012893643.1">
    <property type="nucleotide sequence ID" value="XM_013038189.1"/>
</dbReference>
<dbReference type="InParanoid" id="D8LUV6"/>
<organism evidence="6">
    <name type="scientific">Blastocystis hominis</name>
    <dbReference type="NCBI Taxonomy" id="12968"/>
    <lineage>
        <taxon>Eukaryota</taxon>
        <taxon>Sar</taxon>
        <taxon>Stramenopiles</taxon>
        <taxon>Bigyra</taxon>
        <taxon>Opalozoa</taxon>
        <taxon>Opalinata</taxon>
        <taxon>Blastocystidae</taxon>
        <taxon>Blastocystis</taxon>
    </lineage>
</organism>